<dbReference type="RefSeq" id="WP_074705779.1">
    <property type="nucleotide sequence ID" value="NZ_FNOP01000007.1"/>
</dbReference>
<dbReference type="InterPro" id="IPR027417">
    <property type="entry name" value="P-loop_NTPase"/>
</dbReference>
<protein>
    <recommendedName>
        <fullName evidence="5">ATP-binding protein</fullName>
    </recommendedName>
</protein>
<evidence type="ECO:0008006" key="5">
    <source>
        <dbReference type="Google" id="ProtNLM"/>
    </source>
</evidence>
<evidence type="ECO:0000259" key="2">
    <source>
        <dbReference type="Pfam" id="PF13635"/>
    </source>
</evidence>
<evidence type="ECO:0000313" key="4">
    <source>
        <dbReference type="Proteomes" id="UP000182379"/>
    </source>
</evidence>
<feature type="domain" description="AAA" evidence="1">
    <location>
        <begin position="23"/>
        <end position="156"/>
    </location>
</feature>
<evidence type="ECO:0000259" key="1">
    <source>
        <dbReference type="Pfam" id="PF13173"/>
    </source>
</evidence>
<dbReference type="InterPro" id="IPR025420">
    <property type="entry name" value="DUF4143"/>
</dbReference>
<dbReference type="AlphaFoldDB" id="A0A1H2WVG5"/>
<comment type="caution">
    <text evidence="3">The sequence shown here is derived from an EMBL/GenBank/DDBJ whole genome shotgun (WGS) entry which is preliminary data.</text>
</comment>
<organism evidence="3 4">
    <name type="scientific">Acidaminococcus fermentans</name>
    <dbReference type="NCBI Taxonomy" id="905"/>
    <lineage>
        <taxon>Bacteria</taxon>
        <taxon>Bacillati</taxon>
        <taxon>Bacillota</taxon>
        <taxon>Negativicutes</taxon>
        <taxon>Acidaminococcales</taxon>
        <taxon>Acidaminococcaceae</taxon>
        <taxon>Acidaminococcus</taxon>
    </lineage>
</organism>
<gene>
    <name evidence="3" type="ORF">SAMN05216495_10710</name>
</gene>
<dbReference type="InterPro" id="IPR041682">
    <property type="entry name" value="AAA_14"/>
</dbReference>
<evidence type="ECO:0000313" key="3">
    <source>
        <dbReference type="EMBL" id="SDW83979.1"/>
    </source>
</evidence>
<accession>A0A1H2WVG5</accession>
<dbReference type="PANTHER" id="PTHR33295">
    <property type="entry name" value="ATPASE"/>
    <property type="match status" value="1"/>
</dbReference>
<dbReference type="Pfam" id="PF13635">
    <property type="entry name" value="DUF4143"/>
    <property type="match status" value="1"/>
</dbReference>
<dbReference type="EMBL" id="FNOP01000007">
    <property type="protein sequence ID" value="SDW83979.1"/>
    <property type="molecule type" value="Genomic_DNA"/>
</dbReference>
<reference evidence="3 4" key="1">
    <citation type="submission" date="2016-10" db="EMBL/GenBank/DDBJ databases">
        <authorList>
            <person name="Varghese N."/>
            <person name="Submissions S."/>
        </authorList>
    </citation>
    <scope>NUCLEOTIDE SEQUENCE [LARGE SCALE GENOMIC DNA]</scope>
    <source>
        <strain evidence="3 4">WCC6</strain>
    </source>
</reference>
<name>A0A1H2WVG5_ACIFE</name>
<dbReference type="SUPFAM" id="SSF52540">
    <property type="entry name" value="P-loop containing nucleoside triphosphate hydrolases"/>
    <property type="match status" value="1"/>
</dbReference>
<sequence length="450" mass="52520">MLFRRKVYEKLLYWKKMAAGSSAALLEGTRRIGKSTVIEEFAKNEYDDYLILDFALENQDIRDNFRENLNDLDAFFRTLFLLKGKSLRGKRCAIIFDEVQLFPEARQAIKYLVKDGRYDYLETGSLISIRKNVQNILIPSEEYRIKMFPMDFEEYLWAIQDEITASAVRDAFSHRRPLGDKIHRAIMKKFRTYMAVGGMPQAVEALVEGKDFAQIDFVKRNILDLYEEDLAKYDQQNHEKASVIFRTIPEQLENKNSHFKLSLLEKNARYRNYMEAVSFVADSMIGNECINVTKPETALELFADRSNFKLYMGDTGLLVTQIMRSDAETGDALYKALITGRLGINEGMVMENMVAQMLRAAGHGLYFHEYRYCPEGSQRENSYEIDFLIVRNKKLCPLEVKSSGYQTHKSFDYLVKKYQLKMEERYILYTRDLQMKEGIGFLPLYMAMCL</sequence>
<proteinExistence type="predicted"/>
<dbReference type="Pfam" id="PF13173">
    <property type="entry name" value="AAA_14"/>
    <property type="match status" value="1"/>
</dbReference>
<dbReference type="Proteomes" id="UP000182379">
    <property type="component" value="Unassembled WGS sequence"/>
</dbReference>
<dbReference type="PANTHER" id="PTHR33295:SF7">
    <property type="entry name" value="ATPASE"/>
    <property type="match status" value="1"/>
</dbReference>
<feature type="domain" description="DUF4143" evidence="2">
    <location>
        <begin position="227"/>
        <end position="403"/>
    </location>
</feature>